<dbReference type="Pfam" id="PF12937">
    <property type="entry name" value="F-box-like"/>
    <property type="match status" value="1"/>
</dbReference>
<accession>A0AAN8MML9</accession>
<dbReference type="InterPro" id="IPR036047">
    <property type="entry name" value="F-box-like_dom_sf"/>
</dbReference>
<proteinExistence type="predicted"/>
<sequence>MASLNAVPTEVLIQIFNDEVLDSGDLARCARACSRFRNIIYYSGSCGLEFVFEVDNLNHSAWKFAKQLLLNPQSGQRIRKIRLTWHRRQRRWPETWTEAWYWTEYQLSQIYDICEEWKIRSVYPAIRDGFNSEALLPLLLCFTTNLKSLDLGGVAAALIQNDPYGYRMSDVRKIFDYNRRDEGKWNIQNWYDSGGATFNKRGIAQRDCVLWIYSTMTPDPWLPGFSSLKEFKCGVAELDSYWNISSGRLLTTNLEKITALPRLETLRLLNIRACVGRHAASIGLPEQISTSSLKHVEIIGYLYPKTLMEKIAALTANSLESISYHCRTVPSGGYRFVERSWGSDLEFQNIEDSQAMAKQAIVRVFRKAKMKKLTEDRIEFTEWDTEDDPSSSGYDSSEQLMMSDMDPYLKKKLKNPNWNSEEEMDVDFSARPRKDSIEPRSLEDYIVPPKTRRVKGRKGRSHFVG</sequence>
<dbReference type="EMBL" id="JAVHNR010000011">
    <property type="protein sequence ID" value="KAK6330924.1"/>
    <property type="molecule type" value="Genomic_DNA"/>
</dbReference>
<dbReference type="Proteomes" id="UP001313282">
    <property type="component" value="Unassembled WGS sequence"/>
</dbReference>
<keyword evidence="4" id="KW-1185">Reference proteome</keyword>
<evidence type="ECO:0000259" key="2">
    <source>
        <dbReference type="Pfam" id="PF12937"/>
    </source>
</evidence>
<comment type="caution">
    <text evidence="3">The sequence shown here is derived from an EMBL/GenBank/DDBJ whole genome shotgun (WGS) entry which is preliminary data.</text>
</comment>
<dbReference type="CDD" id="cd09917">
    <property type="entry name" value="F-box_SF"/>
    <property type="match status" value="1"/>
</dbReference>
<dbReference type="InterPro" id="IPR001810">
    <property type="entry name" value="F-box_dom"/>
</dbReference>
<feature type="compositionally biased region" description="Basic and acidic residues" evidence="1">
    <location>
        <begin position="428"/>
        <end position="443"/>
    </location>
</feature>
<gene>
    <name evidence="3" type="ORF">TWF718_003119</name>
</gene>
<reference evidence="3 4" key="1">
    <citation type="submission" date="2019-10" db="EMBL/GenBank/DDBJ databases">
        <authorList>
            <person name="Palmer J.M."/>
        </authorList>
    </citation>
    <scope>NUCLEOTIDE SEQUENCE [LARGE SCALE GENOMIC DNA]</scope>
    <source>
        <strain evidence="3 4">TWF718</strain>
    </source>
</reference>
<feature type="domain" description="F-box" evidence="2">
    <location>
        <begin position="5"/>
        <end position="41"/>
    </location>
</feature>
<evidence type="ECO:0000313" key="4">
    <source>
        <dbReference type="Proteomes" id="UP001313282"/>
    </source>
</evidence>
<feature type="region of interest" description="Disordered" evidence="1">
    <location>
        <begin position="413"/>
        <end position="465"/>
    </location>
</feature>
<organism evidence="3 4">
    <name type="scientific">Orbilia javanica</name>
    <dbReference type="NCBI Taxonomy" id="47235"/>
    <lineage>
        <taxon>Eukaryota</taxon>
        <taxon>Fungi</taxon>
        <taxon>Dikarya</taxon>
        <taxon>Ascomycota</taxon>
        <taxon>Pezizomycotina</taxon>
        <taxon>Orbiliomycetes</taxon>
        <taxon>Orbiliales</taxon>
        <taxon>Orbiliaceae</taxon>
        <taxon>Orbilia</taxon>
    </lineage>
</organism>
<dbReference type="Gene3D" id="1.20.1280.50">
    <property type="match status" value="1"/>
</dbReference>
<dbReference type="AlphaFoldDB" id="A0AAN8MML9"/>
<evidence type="ECO:0000256" key="1">
    <source>
        <dbReference type="SAM" id="MobiDB-lite"/>
    </source>
</evidence>
<evidence type="ECO:0000313" key="3">
    <source>
        <dbReference type="EMBL" id="KAK6330924.1"/>
    </source>
</evidence>
<dbReference type="SUPFAM" id="SSF81383">
    <property type="entry name" value="F-box domain"/>
    <property type="match status" value="1"/>
</dbReference>
<feature type="compositionally biased region" description="Basic residues" evidence="1">
    <location>
        <begin position="450"/>
        <end position="465"/>
    </location>
</feature>
<protein>
    <recommendedName>
        <fullName evidence="2">F-box domain-containing protein</fullName>
    </recommendedName>
</protein>
<name>A0AAN8MML9_9PEZI</name>